<feature type="compositionally biased region" description="Low complexity" evidence="4">
    <location>
        <begin position="293"/>
        <end position="315"/>
    </location>
</feature>
<comment type="subcellular location">
    <subcellularLocation>
        <location evidence="1">Nucleus</location>
    </subcellularLocation>
</comment>
<proteinExistence type="predicted"/>
<sequence>MKRSAESDSPSKRSTRRRRREGEGDANTDQTGGQQEVGSAAETVSSAVASSANGDLSVATAPAAAGRGSVAAAAHPGSTQQQSTYPQPRNFAERLMWVLESNAAPDTIWWEEDGQAVALHVDNLKTGDVLNQHFQGIKYKFFIRNFSRWGFRRNTAYTVPFGQFHYRNSLFQRDSPNLVRHMRMDSDVQDVFTRHQAAEDQARTRRRNPAAGEPTPAPSTSNTGAGANQLAVAAASLANPPAVAAAANQNNDGQAAQALSNIQQSPGNVPFNFSTILAGMALAAQSSGLQQAQPAAAPAAAQQPASSQQNSSAQPHPTAVHNFLLQLILQLAQVYLHLPPSPSQYSAAITSSLQLLYMTGQPYLQMNPQQPDPSTAAASLQQLAQAMSVSAVSTQHQPTMNLSPEASMMLLMTFLSQQQQQPQLPPQQQPQNPFLPAPVPQNPFLPAPVPQALAAPNNIANLAALFQPQPPQFPNLSQQQNLQQRNVGVPPPAAAPAQPMGGQTALQQQQDAMQQFMLALQQQSGAPPPQDGGQDDNERSDGQGT</sequence>
<feature type="compositionally biased region" description="Basic and acidic residues" evidence="4">
    <location>
        <begin position="536"/>
        <end position="545"/>
    </location>
</feature>
<evidence type="ECO:0000256" key="4">
    <source>
        <dbReference type="SAM" id="MobiDB-lite"/>
    </source>
</evidence>
<dbReference type="Gene3D" id="1.10.10.10">
    <property type="entry name" value="Winged helix-like DNA-binding domain superfamily/Winged helix DNA-binding domain"/>
    <property type="match status" value="1"/>
</dbReference>
<feature type="region of interest" description="Disordered" evidence="4">
    <location>
        <begin position="293"/>
        <end position="316"/>
    </location>
</feature>
<evidence type="ECO:0000256" key="2">
    <source>
        <dbReference type="ARBA" id="ARBA00023125"/>
    </source>
</evidence>
<evidence type="ECO:0000259" key="5">
    <source>
        <dbReference type="Pfam" id="PF00447"/>
    </source>
</evidence>
<dbReference type="Pfam" id="PF00447">
    <property type="entry name" value="HSF_DNA-bind"/>
    <property type="match status" value="1"/>
</dbReference>
<feature type="compositionally biased region" description="Low complexity" evidence="4">
    <location>
        <begin position="39"/>
        <end position="49"/>
    </location>
</feature>
<dbReference type="InterPro" id="IPR036388">
    <property type="entry name" value="WH-like_DNA-bd_sf"/>
</dbReference>
<organism evidence="6 7">
    <name type="scientific">Seminavis robusta</name>
    <dbReference type="NCBI Taxonomy" id="568900"/>
    <lineage>
        <taxon>Eukaryota</taxon>
        <taxon>Sar</taxon>
        <taxon>Stramenopiles</taxon>
        <taxon>Ochrophyta</taxon>
        <taxon>Bacillariophyta</taxon>
        <taxon>Bacillariophyceae</taxon>
        <taxon>Bacillariophycidae</taxon>
        <taxon>Naviculales</taxon>
        <taxon>Naviculaceae</taxon>
        <taxon>Seminavis</taxon>
    </lineage>
</organism>
<feature type="compositionally biased region" description="Basic and acidic residues" evidence="4">
    <location>
        <begin position="1"/>
        <end position="11"/>
    </location>
</feature>
<feature type="compositionally biased region" description="Polar residues" evidence="4">
    <location>
        <begin position="27"/>
        <end position="37"/>
    </location>
</feature>
<feature type="compositionally biased region" description="Low complexity" evidence="4">
    <location>
        <begin position="474"/>
        <end position="484"/>
    </location>
</feature>
<evidence type="ECO:0000256" key="3">
    <source>
        <dbReference type="ARBA" id="ARBA00023242"/>
    </source>
</evidence>
<keyword evidence="7" id="KW-1185">Reference proteome</keyword>
<dbReference type="InterPro" id="IPR036390">
    <property type="entry name" value="WH_DNA-bd_sf"/>
</dbReference>
<feature type="domain" description="HSF-type DNA-binding" evidence="5">
    <location>
        <begin position="91"/>
        <end position="183"/>
    </location>
</feature>
<dbReference type="GO" id="GO:0003700">
    <property type="term" value="F:DNA-binding transcription factor activity"/>
    <property type="evidence" value="ECO:0007669"/>
    <property type="project" value="InterPro"/>
</dbReference>
<name>A0A9N8DNW6_9STRA</name>
<reference evidence="6" key="1">
    <citation type="submission" date="2020-06" db="EMBL/GenBank/DDBJ databases">
        <authorList>
            <consortium name="Plant Systems Biology data submission"/>
        </authorList>
    </citation>
    <scope>NUCLEOTIDE SEQUENCE</scope>
    <source>
        <strain evidence="6">D6</strain>
    </source>
</reference>
<keyword evidence="3" id="KW-0539">Nucleus</keyword>
<dbReference type="AlphaFoldDB" id="A0A9N8DNW6"/>
<dbReference type="SUPFAM" id="SSF46785">
    <property type="entry name" value="Winged helix' DNA-binding domain"/>
    <property type="match status" value="1"/>
</dbReference>
<feature type="region of interest" description="Disordered" evidence="4">
    <location>
        <begin position="470"/>
        <end position="545"/>
    </location>
</feature>
<gene>
    <name evidence="6" type="ORF">SEMRO_243_G097020.1</name>
</gene>
<keyword evidence="2 6" id="KW-0238">DNA-binding</keyword>
<accession>A0A9N8DNW6</accession>
<dbReference type="GO" id="GO:0005634">
    <property type="term" value="C:nucleus"/>
    <property type="evidence" value="ECO:0007669"/>
    <property type="project" value="UniProtKB-SubCell"/>
</dbReference>
<dbReference type="InterPro" id="IPR000232">
    <property type="entry name" value="HSF_DNA-bd"/>
</dbReference>
<dbReference type="EMBL" id="CAICTM010000242">
    <property type="protein sequence ID" value="CAB9505791.1"/>
    <property type="molecule type" value="Genomic_DNA"/>
</dbReference>
<comment type="caution">
    <text evidence="6">The sequence shown here is derived from an EMBL/GenBank/DDBJ whole genome shotgun (WGS) entry which is preliminary data.</text>
</comment>
<feature type="compositionally biased region" description="Pro residues" evidence="4">
    <location>
        <begin position="423"/>
        <end position="449"/>
    </location>
</feature>
<feature type="region of interest" description="Disordered" evidence="4">
    <location>
        <begin position="417"/>
        <end position="450"/>
    </location>
</feature>
<dbReference type="GO" id="GO:0043565">
    <property type="term" value="F:sequence-specific DNA binding"/>
    <property type="evidence" value="ECO:0007669"/>
    <property type="project" value="InterPro"/>
</dbReference>
<feature type="compositionally biased region" description="Low complexity" evidence="4">
    <location>
        <begin position="495"/>
        <end position="525"/>
    </location>
</feature>
<evidence type="ECO:0000313" key="7">
    <source>
        <dbReference type="Proteomes" id="UP001153069"/>
    </source>
</evidence>
<dbReference type="Proteomes" id="UP001153069">
    <property type="component" value="Unassembled WGS sequence"/>
</dbReference>
<evidence type="ECO:0000256" key="1">
    <source>
        <dbReference type="ARBA" id="ARBA00004123"/>
    </source>
</evidence>
<feature type="region of interest" description="Disordered" evidence="4">
    <location>
        <begin position="1"/>
        <end position="49"/>
    </location>
</feature>
<evidence type="ECO:0000313" key="6">
    <source>
        <dbReference type="EMBL" id="CAB9505791.1"/>
    </source>
</evidence>
<protein>
    <submittedName>
        <fullName evidence="6">HSF-type DNA-binding</fullName>
    </submittedName>
</protein>
<feature type="region of interest" description="Disordered" evidence="4">
    <location>
        <begin position="197"/>
        <end position="225"/>
    </location>
</feature>